<evidence type="ECO:0000313" key="2">
    <source>
        <dbReference type="EMBL" id="OVA05118.1"/>
    </source>
</evidence>
<proteinExistence type="predicted"/>
<dbReference type="EMBL" id="MVGT01003169">
    <property type="protein sequence ID" value="OVA05118.1"/>
    <property type="molecule type" value="Genomic_DNA"/>
</dbReference>
<dbReference type="OrthoDB" id="1927925at2759"/>
<name>A0A200Q3T1_MACCD</name>
<gene>
    <name evidence="2" type="ORF">BVC80_8899g22</name>
</gene>
<comment type="caution">
    <text evidence="2">The sequence shown here is derived from an EMBL/GenBank/DDBJ whole genome shotgun (WGS) entry which is preliminary data.</text>
</comment>
<evidence type="ECO:0000313" key="3">
    <source>
        <dbReference type="Proteomes" id="UP000195402"/>
    </source>
</evidence>
<dbReference type="Proteomes" id="UP000195402">
    <property type="component" value="Unassembled WGS sequence"/>
</dbReference>
<keyword evidence="3" id="KW-1185">Reference proteome</keyword>
<dbReference type="Pfam" id="PF25428">
    <property type="entry name" value="DUF7894"/>
    <property type="match status" value="1"/>
</dbReference>
<dbReference type="PANTHER" id="PTHR37221:SF1">
    <property type="entry name" value="OS02G0582400 PROTEIN"/>
    <property type="match status" value="1"/>
</dbReference>
<evidence type="ECO:0000259" key="1">
    <source>
        <dbReference type="Pfam" id="PF25428"/>
    </source>
</evidence>
<dbReference type="InParanoid" id="A0A200Q3T1"/>
<organism evidence="2 3">
    <name type="scientific">Macleaya cordata</name>
    <name type="common">Five-seeded plume-poppy</name>
    <name type="synonym">Bocconia cordata</name>
    <dbReference type="NCBI Taxonomy" id="56857"/>
    <lineage>
        <taxon>Eukaryota</taxon>
        <taxon>Viridiplantae</taxon>
        <taxon>Streptophyta</taxon>
        <taxon>Embryophyta</taxon>
        <taxon>Tracheophyta</taxon>
        <taxon>Spermatophyta</taxon>
        <taxon>Magnoliopsida</taxon>
        <taxon>Ranunculales</taxon>
        <taxon>Papaveraceae</taxon>
        <taxon>Papaveroideae</taxon>
        <taxon>Macleaya</taxon>
    </lineage>
</organism>
<dbReference type="STRING" id="56857.A0A200Q3T1"/>
<dbReference type="AlphaFoldDB" id="A0A200Q3T1"/>
<dbReference type="PANTHER" id="PTHR37221">
    <property type="entry name" value="OS02G0582400 PROTEIN"/>
    <property type="match status" value="1"/>
</dbReference>
<accession>A0A200Q3T1</accession>
<dbReference type="FunCoup" id="A0A200Q3T1">
    <property type="interactions" value="442"/>
</dbReference>
<feature type="domain" description="DUF7894" evidence="1">
    <location>
        <begin position="3"/>
        <end position="244"/>
    </location>
</feature>
<reference evidence="2 3" key="1">
    <citation type="journal article" date="2017" name="Mol. Plant">
        <title>The Genome of Medicinal Plant Macleaya cordata Provides New Insights into Benzylisoquinoline Alkaloids Metabolism.</title>
        <authorList>
            <person name="Liu X."/>
            <person name="Liu Y."/>
            <person name="Huang P."/>
            <person name="Ma Y."/>
            <person name="Qing Z."/>
            <person name="Tang Q."/>
            <person name="Cao H."/>
            <person name="Cheng P."/>
            <person name="Zheng Y."/>
            <person name="Yuan Z."/>
            <person name="Zhou Y."/>
            <person name="Liu J."/>
            <person name="Tang Z."/>
            <person name="Zhuo Y."/>
            <person name="Zhang Y."/>
            <person name="Yu L."/>
            <person name="Huang J."/>
            <person name="Yang P."/>
            <person name="Peng Q."/>
            <person name="Zhang J."/>
            <person name="Jiang W."/>
            <person name="Zhang Z."/>
            <person name="Lin K."/>
            <person name="Ro D.K."/>
            <person name="Chen X."/>
            <person name="Xiong X."/>
            <person name="Shang Y."/>
            <person name="Huang S."/>
            <person name="Zeng J."/>
        </authorList>
    </citation>
    <scope>NUCLEOTIDE SEQUENCE [LARGE SCALE GENOMIC DNA]</scope>
    <source>
        <strain evidence="3">cv. BLH2017</strain>
        <tissue evidence="2">Root</tissue>
    </source>
</reference>
<protein>
    <recommendedName>
        <fullName evidence="1">DUF7894 domain-containing protein</fullName>
    </recommendedName>
</protein>
<dbReference type="OMA" id="TQEPWRA"/>
<dbReference type="InterPro" id="IPR057216">
    <property type="entry name" value="DUF7894"/>
</dbReference>
<sequence>MKLKVAPKVIFLFRDAKGFGPAISDALQPNPNSSLQRKESSFELSLEKYGIKDCKASFDLVHFIDYQGLYQVSVLLLQDYTTPVVSCVVNEVLASITADDSSSTPTLILPFLVPTAKLYYEMTNSTISGKKLTLYCTQIGPATDFVQTMVAGVQKPPPLLQVDYEPLACLLHSVRILKLPAVLLIGPRGGHQTNRTISEDLEVFYEMGEHLASKISLHFSKDQIRWNPMEKTKESQEPWRALYG</sequence>